<dbReference type="OrthoDB" id="5678609at2"/>
<keyword evidence="2" id="KW-1185">Reference proteome</keyword>
<proteinExistence type="predicted"/>
<evidence type="ECO:0000313" key="2">
    <source>
        <dbReference type="Proteomes" id="UP000265964"/>
    </source>
</evidence>
<comment type="caution">
    <text evidence="1">The sequence shown here is derived from an EMBL/GenBank/DDBJ whole genome shotgun (WGS) entry which is preliminary data.</text>
</comment>
<dbReference type="Gene3D" id="1.20.5.370">
    <property type="match status" value="1"/>
</dbReference>
<evidence type="ECO:0000313" key="1">
    <source>
        <dbReference type="EMBL" id="RIY35594.1"/>
    </source>
</evidence>
<gene>
    <name evidence="1" type="ORF">CKF59_03355</name>
</gene>
<dbReference type="Proteomes" id="UP000265964">
    <property type="component" value="Unassembled WGS sequence"/>
</dbReference>
<dbReference type="RefSeq" id="WP_119534568.1">
    <property type="nucleotide sequence ID" value="NZ_NRJF01000083.1"/>
</dbReference>
<protein>
    <recommendedName>
        <fullName evidence="3">Protein YibB</fullName>
    </recommendedName>
</protein>
<accession>A0A3A1YH93</accession>
<dbReference type="InterPro" id="IPR011735">
    <property type="entry name" value="WlaTC/HtrL_glycosyltransf"/>
</dbReference>
<organism evidence="1 2">
    <name type="scientific">Psittacicella gerlachiana</name>
    <dbReference type="NCBI Taxonomy" id="2028574"/>
    <lineage>
        <taxon>Bacteria</taxon>
        <taxon>Pseudomonadati</taxon>
        <taxon>Pseudomonadota</taxon>
        <taxon>Gammaproteobacteria</taxon>
        <taxon>Pasteurellales</taxon>
        <taxon>Psittacicellaceae</taxon>
        <taxon>Psittacicella</taxon>
    </lineage>
</organism>
<sequence length="289" mass="34852">MNSNTDITLVTAFYDLGRANWKGFERDNNYYFNLFKKLANLENHMIVFVANEQDRDRVLQIRNNKSTDVVIYDLLNEQKDLVTKIQNILDSEKFRENIPKYLLEGKNPEYWCAEYDLVNLYKTYFVNTAIDKRLHKSDLIAWIDFGYVRDDNFLDGINKWQYDFDKDKVNLFSVIKKKYVPPFETEEQVLKYLFENHVYVIGMCIVSTPDKWKEFWTLLQETVNYLISKNIFDDDQGLYMFCLYKRPDLFKVNYVGKRWAIENIVQKYCQNTPGFKIRKFLRSLLRIKY</sequence>
<dbReference type="EMBL" id="NRJF01000083">
    <property type="protein sequence ID" value="RIY35594.1"/>
    <property type="molecule type" value="Genomic_DNA"/>
</dbReference>
<dbReference type="InterPro" id="IPR014751">
    <property type="entry name" value="XRCC4-like_C"/>
</dbReference>
<reference evidence="1 2" key="1">
    <citation type="submission" date="2017-08" db="EMBL/GenBank/DDBJ databases">
        <title>Reclassification of Bisgaard taxon 37 and 44.</title>
        <authorList>
            <person name="Christensen H."/>
        </authorList>
    </citation>
    <scope>NUCLEOTIDE SEQUENCE [LARGE SCALE GENOMIC DNA]</scope>
    <source>
        <strain evidence="1 2">EEAB3T1</strain>
    </source>
</reference>
<name>A0A3A1YH93_9GAMM</name>
<dbReference type="Pfam" id="PF09612">
    <property type="entry name" value="HtrL_YibB"/>
    <property type="match status" value="1"/>
</dbReference>
<evidence type="ECO:0008006" key="3">
    <source>
        <dbReference type="Google" id="ProtNLM"/>
    </source>
</evidence>
<dbReference type="AlphaFoldDB" id="A0A3A1YH93"/>